<protein>
    <submittedName>
        <fullName evidence="4">Response regulator receiver protein</fullName>
    </submittedName>
</protein>
<dbReference type="SMART" id="SM00448">
    <property type="entry name" value="REC"/>
    <property type="match status" value="1"/>
</dbReference>
<proteinExistence type="predicted"/>
<dbReference type="HOGENOM" id="CLU_000445_69_17_7"/>
<keyword evidence="5" id="KW-1185">Reference proteome</keyword>
<evidence type="ECO:0000256" key="2">
    <source>
        <dbReference type="PROSITE-ProRule" id="PRU00169"/>
    </source>
</evidence>
<evidence type="ECO:0000313" key="5">
    <source>
        <dbReference type="Proteomes" id="UP000004662"/>
    </source>
</evidence>
<accession>G7QDI8</accession>
<dbReference type="PANTHER" id="PTHR44591:SF25">
    <property type="entry name" value="CHEMOTAXIS TWO-COMPONENT RESPONSE REGULATOR"/>
    <property type="match status" value="1"/>
</dbReference>
<dbReference type="InterPro" id="IPR001789">
    <property type="entry name" value="Sig_transdc_resp-reg_receiver"/>
</dbReference>
<dbReference type="OrthoDB" id="9786548at2"/>
<dbReference type="PANTHER" id="PTHR44591">
    <property type="entry name" value="STRESS RESPONSE REGULATOR PROTEIN 1"/>
    <property type="match status" value="1"/>
</dbReference>
<dbReference type="GO" id="GO:0000160">
    <property type="term" value="P:phosphorelay signal transduction system"/>
    <property type="evidence" value="ECO:0007669"/>
    <property type="project" value="InterPro"/>
</dbReference>
<feature type="modified residue" description="4-aspartylphosphate" evidence="2">
    <location>
        <position position="53"/>
    </location>
</feature>
<reference evidence="5" key="1">
    <citation type="journal article" date="2015" name="Genome Announc.">
        <title>High-Quality Draft Genome Sequence of Desulfovibrio carbinoliphilus FW-101-2B, an Organic Acid-Oxidizing Sulfate-Reducing Bacterium Isolated from Uranium(VI)-Contaminated Groundwater.</title>
        <authorList>
            <person name="Ramsay B.D."/>
            <person name="Hwang C."/>
            <person name="Woo H.L."/>
            <person name="Carroll S.L."/>
            <person name="Lucas S."/>
            <person name="Han J."/>
            <person name="Lapidus A.L."/>
            <person name="Cheng J.F."/>
            <person name="Goodwin L.A."/>
            <person name="Pitluck S."/>
            <person name="Peters L."/>
            <person name="Chertkov O."/>
            <person name="Held B."/>
            <person name="Detter J.C."/>
            <person name="Han C.S."/>
            <person name="Tapia R."/>
            <person name="Land M.L."/>
            <person name="Hauser L.J."/>
            <person name="Kyrpides N.C."/>
            <person name="Ivanova N.N."/>
            <person name="Mikhailova N."/>
            <person name="Pagani I."/>
            <person name="Woyke T."/>
            <person name="Arkin A.P."/>
            <person name="Dehal P."/>
            <person name="Chivian D."/>
            <person name="Criddle C.S."/>
            <person name="Wu W."/>
            <person name="Chakraborty R."/>
            <person name="Hazen T.C."/>
            <person name="Fields M.W."/>
        </authorList>
    </citation>
    <scope>NUCLEOTIDE SEQUENCE [LARGE SCALE GENOMIC DNA]</scope>
    <source>
        <strain evidence="5">FW-101-2B</strain>
    </source>
</reference>
<dbReference type="InterPro" id="IPR011006">
    <property type="entry name" value="CheY-like_superfamily"/>
</dbReference>
<keyword evidence="1 2" id="KW-0597">Phosphoprotein</keyword>
<dbReference type="RefSeq" id="WP_009179933.1">
    <property type="nucleotide sequence ID" value="NZ_CM001368.1"/>
</dbReference>
<name>G7QDI8_9BACT</name>
<dbReference type="Proteomes" id="UP000004662">
    <property type="component" value="Chromosome"/>
</dbReference>
<gene>
    <name evidence="4" type="ORF">DFW101_0477</name>
</gene>
<evidence type="ECO:0000313" key="4">
    <source>
        <dbReference type="EMBL" id="EHJ46494.1"/>
    </source>
</evidence>
<dbReference type="eggNOG" id="COG0745">
    <property type="taxonomic scope" value="Bacteria"/>
</dbReference>
<sequence length="121" mass="12973">MAEKRILTVDDSGSVRSLVSRTLLDAGFDIVEAVDGADALEKVGDGVDLVITDINMPNMGGIELLARLRARPETKFIPILVLTTESQRGLRDRAVAAGATGWIVKPFAPASLVALVRRFLT</sequence>
<dbReference type="Pfam" id="PF00072">
    <property type="entry name" value="Response_reg"/>
    <property type="match status" value="1"/>
</dbReference>
<evidence type="ECO:0000259" key="3">
    <source>
        <dbReference type="PROSITE" id="PS50110"/>
    </source>
</evidence>
<dbReference type="SUPFAM" id="SSF52172">
    <property type="entry name" value="CheY-like"/>
    <property type="match status" value="1"/>
</dbReference>
<dbReference type="Gene3D" id="3.40.50.2300">
    <property type="match status" value="1"/>
</dbReference>
<feature type="domain" description="Response regulatory" evidence="3">
    <location>
        <begin position="5"/>
        <end position="120"/>
    </location>
</feature>
<dbReference type="InterPro" id="IPR050595">
    <property type="entry name" value="Bact_response_regulator"/>
</dbReference>
<dbReference type="EMBL" id="CM001368">
    <property type="protein sequence ID" value="EHJ46494.1"/>
    <property type="molecule type" value="Genomic_DNA"/>
</dbReference>
<dbReference type="STRING" id="694327.DFW101_0477"/>
<organism evidence="4 5">
    <name type="scientific">Solidesulfovibrio carbinoliphilus subsp. oakridgensis</name>
    <dbReference type="NCBI Taxonomy" id="694327"/>
    <lineage>
        <taxon>Bacteria</taxon>
        <taxon>Pseudomonadati</taxon>
        <taxon>Thermodesulfobacteriota</taxon>
        <taxon>Desulfovibrionia</taxon>
        <taxon>Desulfovibrionales</taxon>
        <taxon>Desulfovibrionaceae</taxon>
        <taxon>Solidesulfovibrio</taxon>
    </lineage>
</organism>
<evidence type="ECO:0000256" key="1">
    <source>
        <dbReference type="ARBA" id="ARBA00022553"/>
    </source>
</evidence>
<dbReference type="PROSITE" id="PS50110">
    <property type="entry name" value="RESPONSE_REGULATORY"/>
    <property type="match status" value="1"/>
</dbReference>
<dbReference type="AlphaFoldDB" id="G7QDI8"/>